<dbReference type="RefSeq" id="WP_188900681.1">
    <property type="nucleotide sequence ID" value="NZ_BMKS01000006.1"/>
</dbReference>
<dbReference type="PANTHER" id="PTHR42760">
    <property type="entry name" value="SHORT-CHAIN DEHYDROGENASES/REDUCTASES FAMILY MEMBER"/>
    <property type="match status" value="1"/>
</dbReference>
<dbReference type="PRINTS" id="PR00081">
    <property type="entry name" value="GDHRDH"/>
</dbReference>
<dbReference type="Pfam" id="PF00106">
    <property type="entry name" value="adh_short"/>
    <property type="match status" value="1"/>
</dbReference>
<sequence length="253" mass="25716">MADLDGRVALVTGASRGLGEGVARALAARGAAVMLVARDGAAAEAVARSIAAAGGRAEAMACDVSDYAAVGRVVDRTRAALGGLDILVNNAGVIEPIAEIATSDPAEWARSISINLVGAYNGVRAVLPGMLSGGGGTIVNVSSGAAYRPLEGWSAYCAGKAGLAMLTRAIALEASGRGIRAFGFSPGTIDTEMQAKIRASGINPISRIPRSELSPVEHAVRGLVYLCTPEADDLAGQDVAMRDDAFRRRIGLG</sequence>
<reference evidence="3 4" key="1">
    <citation type="journal article" date="2014" name="Int. J. Syst. Evol. Microbiol.">
        <title>Complete genome sequence of Corynebacterium casei LMG S-19264T (=DSM 44701T), isolated from a smear-ripened cheese.</title>
        <authorList>
            <consortium name="US DOE Joint Genome Institute (JGI-PGF)"/>
            <person name="Walter F."/>
            <person name="Albersmeier A."/>
            <person name="Kalinowski J."/>
            <person name="Ruckert C."/>
        </authorList>
    </citation>
    <scope>NUCLEOTIDE SEQUENCE [LARGE SCALE GENOMIC DNA]</scope>
    <source>
        <strain evidence="3 4">CGMCC 1.16330</strain>
    </source>
</reference>
<proteinExistence type="inferred from homology"/>
<dbReference type="PRINTS" id="PR00080">
    <property type="entry name" value="SDRFAMILY"/>
</dbReference>
<protein>
    <submittedName>
        <fullName evidence="3">Short-chain dehydrogenase</fullName>
    </submittedName>
</protein>
<dbReference type="FunFam" id="3.40.50.720:FF:000084">
    <property type="entry name" value="Short-chain dehydrogenase reductase"/>
    <property type="match status" value="1"/>
</dbReference>
<dbReference type="SUPFAM" id="SSF51735">
    <property type="entry name" value="NAD(P)-binding Rossmann-fold domains"/>
    <property type="match status" value="1"/>
</dbReference>
<comment type="similarity">
    <text evidence="1 2">Belongs to the short-chain dehydrogenases/reductases (SDR) family.</text>
</comment>
<organism evidence="3 4">
    <name type="scientific">Caldovatus sediminis</name>
    <dbReference type="NCBI Taxonomy" id="2041189"/>
    <lineage>
        <taxon>Bacteria</taxon>
        <taxon>Pseudomonadati</taxon>
        <taxon>Pseudomonadota</taxon>
        <taxon>Alphaproteobacteria</taxon>
        <taxon>Acetobacterales</taxon>
        <taxon>Roseomonadaceae</taxon>
        <taxon>Caldovatus</taxon>
    </lineage>
</organism>
<dbReference type="EMBL" id="BMKS01000006">
    <property type="protein sequence ID" value="GGG36294.1"/>
    <property type="molecule type" value="Genomic_DNA"/>
</dbReference>
<accession>A0A8J2ZCF9</accession>
<dbReference type="CDD" id="cd05233">
    <property type="entry name" value="SDR_c"/>
    <property type="match status" value="1"/>
</dbReference>
<dbReference type="PANTHER" id="PTHR42760:SF123">
    <property type="entry name" value="OXIDOREDUCTASE"/>
    <property type="match status" value="1"/>
</dbReference>
<dbReference type="PROSITE" id="PS00061">
    <property type="entry name" value="ADH_SHORT"/>
    <property type="match status" value="1"/>
</dbReference>
<dbReference type="InterPro" id="IPR020904">
    <property type="entry name" value="Sc_DH/Rdtase_CS"/>
</dbReference>
<dbReference type="GO" id="GO:0030497">
    <property type="term" value="P:fatty acid elongation"/>
    <property type="evidence" value="ECO:0007669"/>
    <property type="project" value="TreeGrafter"/>
</dbReference>
<dbReference type="InterPro" id="IPR036291">
    <property type="entry name" value="NAD(P)-bd_dom_sf"/>
</dbReference>
<evidence type="ECO:0000256" key="2">
    <source>
        <dbReference type="RuleBase" id="RU000363"/>
    </source>
</evidence>
<dbReference type="GO" id="GO:0016616">
    <property type="term" value="F:oxidoreductase activity, acting on the CH-OH group of donors, NAD or NADP as acceptor"/>
    <property type="evidence" value="ECO:0007669"/>
    <property type="project" value="TreeGrafter"/>
</dbReference>
<evidence type="ECO:0000313" key="4">
    <source>
        <dbReference type="Proteomes" id="UP000597507"/>
    </source>
</evidence>
<dbReference type="AlphaFoldDB" id="A0A8J2ZCF9"/>
<gene>
    <name evidence="3" type="ORF">GCM10010964_25230</name>
</gene>
<evidence type="ECO:0000313" key="3">
    <source>
        <dbReference type="EMBL" id="GGG36294.1"/>
    </source>
</evidence>
<dbReference type="Gene3D" id="3.40.50.720">
    <property type="entry name" value="NAD(P)-binding Rossmann-like Domain"/>
    <property type="match status" value="1"/>
</dbReference>
<name>A0A8J2ZCF9_9PROT</name>
<comment type="caution">
    <text evidence="3">The sequence shown here is derived from an EMBL/GenBank/DDBJ whole genome shotgun (WGS) entry which is preliminary data.</text>
</comment>
<dbReference type="Proteomes" id="UP000597507">
    <property type="component" value="Unassembled WGS sequence"/>
</dbReference>
<evidence type="ECO:0000256" key="1">
    <source>
        <dbReference type="ARBA" id="ARBA00006484"/>
    </source>
</evidence>
<keyword evidence="4" id="KW-1185">Reference proteome</keyword>
<dbReference type="InterPro" id="IPR002347">
    <property type="entry name" value="SDR_fam"/>
</dbReference>